<dbReference type="PRINTS" id="PR01210">
    <property type="entry name" value="GGTRANSPTASE"/>
</dbReference>
<dbReference type="Gene3D" id="3.60.20.40">
    <property type="match status" value="1"/>
</dbReference>
<comment type="subunit">
    <text evidence="11">This enzyme consists of two polypeptide chains, which are synthesized in precursor form from a single polypeptide.</text>
</comment>
<keyword evidence="5 11" id="KW-0378">Hydrolase</keyword>
<keyword evidence="7 11" id="KW-0012">Acyltransferase</keyword>
<gene>
    <name evidence="14" type="primary">ggt</name>
    <name evidence="14" type="ORF">CUT44_03550</name>
</gene>
<name>A0A2M8M5Y0_9ACTN</name>
<dbReference type="InterPro" id="IPR043138">
    <property type="entry name" value="GGT_lsub"/>
</dbReference>
<protein>
    <recommendedName>
        <fullName evidence="11">Glutathione hydrolase proenzyme</fullName>
        <ecNumber evidence="11">2.3.2.2</ecNumber>
        <ecNumber evidence="11">3.4.19.13</ecNumber>
    </recommendedName>
    <component>
        <recommendedName>
            <fullName evidence="11">Glutathione hydrolase large chain</fullName>
        </recommendedName>
    </component>
    <component>
        <recommendedName>
            <fullName evidence="11">Glutathione hydrolase small chain</fullName>
        </recommendedName>
    </component>
</protein>
<dbReference type="PANTHER" id="PTHR43199">
    <property type="entry name" value="GLUTATHIONE HYDROLASE"/>
    <property type="match status" value="1"/>
</dbReference>
<dbReference type="UniPathway" id="UPA00204"/>
<keyword evidence="6 11" id="KW-0865">Zymogen</keyword>
<dbReference type="GO" id="GO:0006750">
    <property type="term" value="P:glutathione biosynthetic process"/>
    <property type="evidence" value="ECO:0007669"/>
    <property type="project" value="UniProtKB-KW"/>
</dbReference>
<keyword evidence="11" id="KW-0317">Glutathione biosynthesis</keyword>
<evidence type="ECO:0000256" key="5">
    <source>
        <dbReference type="ARBA" id="ARBA00022801"/>
    </source>
</evidence>
<comment type="similarity">
    <text evidence="3 11">Belongs to the gamma-glutamyltransferase family.</text>
</comment>
<evidence type="ECO:0000256" key="4">
    <source>
        <dbReference type="ARBA" id="ARBA00022679"/>
    </source>
</evidence>
<dbReference type="InterPro" id="IPR043137">
    <property type="entry name" value="GGT_ssub_C"/>
</dbReference>
<keyword evidence="15" id="KW-1185">Reference proteome</keyword>
<comment type="pathway">
    <text evidence="11">Sulfur metabolism; glutathione metabolism.</text>
</comment>
<feature type="binding site" evidence="10">
    <location>
        <begin position="501"/>
        <end position="502"/>
    </location>
    <ligand>
        <name>L-glutamate</name>
        <dbReference type="ChEBI" id="CHEBI:29985"/>
    </ligand>
</feature>
<evidence type="ECO:0000256" key="11">
    <source>
        <dbReference type="RuleBase" id="RU368036"/>
    </source>
</evidence>
<comment type="catalytic activity">
    <reaction evidence="8 11">
        <text>an N-terminal (5-L-glutamyl)-[peptide] + an alpha-amino acid = 5-L-glutamyl amino acid + an N-terminal L-alpha-aminoacyl-[peptide]</text>
        <dbReference type="Rhea" id="RHEA:23904"/>
        <dbReference type="Rhea" id="RHEA-COMP:9780"/>
        <dbReference type="Rhea" id="RHEA-COMP:9795"/>
        <dbReference type="ChEBI" id="CHEBI:77644"/>
        <dbReference type="ChEBI" id="CHEBI:78597"/>
        <dbReference type="ChEBI" id="CHEBI:78599"/>
        <dbReference type="ChEBI" id="CHEBI:78608"/>
        <dbReference type="EC" id="2.3.2.2"/>
    </reaction>
</comment>
<dbReference type="Proteomes" id="UP000230407">
    <property type="component" value="Unassembled WGS sequence"/>
</dbReference>
<dbReference type="AlphaFoldDB" id="A0A2M8M5Y0"/>
<dbReference type="PANTHER" id="PTHR43199:SF1">
    <property type="entry name" value="GLUTATHIONE HYDROLASE PROENZYME"/>
    <property type="match status" value="1"/>
</dbReference>
<feature type="compositionally biased region" description="Low complexity" evidence="12">
    <location>
        <begin position="414"/>
        <end position="432"/>
    </location>
</feature>
<organism evidence="14 15">
    <name type="scientific">Streptomyces carminius</name>
    <dbReference type="NCBI Taxonomy" id="2665496"/>
    <lineage>
        <taxon>Bacteria</taxon>
        <taxon>Bacillati</taxon>
        <taxon>Actinomycetota</taxon>
        <taxon>Actinomycetes</taxon>
        <taxon>Kitasatosporales</taxon>
        <taxon>Streptomycetaceae</taxon>
        <taxon>Streptomyces</taxon>
    </lineage>
</organism>
<feature type="binding site" evidence="10">
    <location>
        <position position="523"/>
    </location>
    <ligand>
        <name>L-glutamate</name>
        <dbReference type="ChEBI" id="CHEBI:29985"/>
    </ligand>
</feature>
<evidence type="ECO:0000256" key="2">
    <source>
        <dbReference type="ARBA" id="ARBA00001089"/>
    </source>
</evidence>
<evidence type="ECO:0000256" key="7">
    <source>
        <dbReference type="ARBA" id="ARBA00023315"/>
    </source>
</evidence>
<feature type="binding site" evidence="10">
    <location>
        <position position="134"/>
    </location>
    <ligand>
        <name>L-glutamate</name>
        <dbReference type="ChEBI" id="CHEBI:29985"/>
    </ligand>
</feature>
<keyword evidence="13" id="KW-0732">Signal</keyword>
<evidence type="ECO:0000256" key="9">
    <source>
        <dbReference type="PIRSR" id="PIRSR600101-1"/>
    </source>
</evidence>
<comment type="caution">
    <text evidence="14">The sequence shown here is derived from an EMBL/GenBank/DDBJ whole genome shotgun (WGS) entry which is preliminary data.</text>
</comment>
<evidence type="ECO:0000313" key="14">
    <source>
        <dbReference type="EMBL" id="PJE99596.1"/>
    </source>
</evidence>
<keyword evidence="4 11" id="KW-0808">Transferase</keyword>
<dbReference type="EMBL" id="PGGW01000011">
    <property type="protein sequence ID" value="PJE99596.1"/>
    <property type="molecule type" value="Genomic_DNA"/>
</dbReference>
<feature type="signal peptide" evidence="13">
    <location>
        <begin position="1"/>
        <end position="47"/>
    </location>
</feature>
<accession>A0A2M8M5Y0</accession>
<feature type="region of interest" description="Disordered" evidence="12">
    <location>
        <begin position="400"/>
        <end position="432"/>
    </location>
</feature>
<proteinExistence type="inferred from homology"/>
<dbReference type="Pfam" id="PF01019">
    <property type="entry name" value="G_glu_transpept"/>
    <property type="match status" value="1"/>
</dbReference>
<dbReference type="GO" id="GO:0103068">
    <property type="term" value="F:leukotriene C4 gamma-glutamyl transferase activity"/>
    <property type="evidence" value="ECO:0007669"/>
    <property type="project" value="UniProtKB-EC"/>
</dbReference>
<evidence type="ECO:0000313" key="15">
    <source>
        <dbReference type="Proteomes" id="UP000230407"/>
    </source>
</evidence>
<dbReference type="EC" id="2.3.2.2" evidence="11"/>
<comment type="PTM">
    <text evidence="11">Cleaved by autocatalysis into a large and a small subunit.</text>
</comment>
<evidence type="ECO:0000256" key="8">
    <source>
        <dbReference type="ARBA" id="ARBA00047417"/>
    </source>
</evidence>
<evidence type="ECO:0000256" key="3">
    <source>
        <dbReference type="ARBA" id="ARBA00009381"/>
    </source>
</evidence>
<dbReference type="Gene3D" id="1.10.246.130">
    <property type="match status" value="1"/>
</dbReference>
<dbReference type="GO" id="GO:0036374">
    <property type="term" value="F:glutathione hydrolase activity"/>
    <property type="evidence" value="ECO:0007669"/>
    <property type="project" value="UniProtKB-UniRule"/>
</dbReference>
<dbReference type="InterPro" id="IPR029055">
    <property type="entry name" value="Ntn_hydrolases_N"/>
</dbReference>
<reference evidence="14 15" key="1">
    <citation type="submission" date="2017-11" db="EMBL/GenBank/DDBJ databases">
        <title>Streptomyces carmine sp. nov., a novel actinomycete isolated from Sophora alopecuroides in Xinjiang, China.</title>
        <authorList>
            <person name="Wang Y."/>
            <person name="Luo X."/>
            <person name="Wan C."/>
            <person name="Zhang L."/>
        </authorList>
    </citation>
    <scope>NUCLEOTIDE SEQUENCE [LARGE SCALE GENOMIC DNA]</scope>
    <source>
        <strain evidence="14 15">TRM SA0054</strain>
    </source>
</reference>
<dbReference type="GO" id="GO:0006751">
    <property type="term" value="P:glutathione catabolic process"/>
    <property type="evidence" value="ECO:0007669"/>
    <property type="project" value="UniProtKB-UniRule"/>
</dbReference>
<dbReference type="InterPro" id="IPR000101">
    <property type="entry name" value="GGT_peptidase"/>
</dbReference>
<feature type="active site" description="Nucleophile" evidence="9">
    <location>
        <position position="435"/>
    </location>
</feature>
<comment type="catalytic activity">
    <reaction evidence="2 11">
        <text>glutathione + H2O = L-cysteinylglycine + L-glutamate</text>
        <dbReference type="Rhea" id="RHEA:28807"/>
        <dbReference type="ChEBI" id="CHEBI:15377"/>
        <dbReference type="ChEBI" id="CHEBI:29985"/>
        <dbReference type="ChEBI" id="CHEBI:57925"/>
        <dbReference type="ChEBI" id="CHEBI:61694"/>
        <dbReference type="EC" id="3.4.19.13"/>
    </reaction>
</comment>
<dbReference type="RefSeq" id="WP_100200637.1">
    <property type="nucleotide sequence ID" value="NZ_PGGW01000011.1"/>
</dbReference>
<evidence type="ECO:0000256" key="13">
    <source>
        <dbReference type="SAM" id="SignalP"/>
    </source>
</evidence>
<evidence type="ECO:0000256" key="1">
    <source>
        <dbReference type="ARBA" id="ARBA00001049"/>
    </source>
</evidence>
<feature type="chain" id="PRO_5014624244" description="Glutathione hydrolase proenzyme" evidence="13">
    <location>
        <begin position="48"/>
        <end position="633"/>
    </location>
</feature>
<dbReference type="InterPro" id="IPR051792">
    <property type="entry name" value="GGT_bact"/>
</dbReference>
<evidence type="ECO:0000256" key="12">
    <source>
        <dbReference type="SAM" id="MobiDB-lite"/>
    </source>
</evidence>
<dbReference type="SUPFAM" id="SSF56235">
    <property type="entry name" value="N-terminal nucleophile aminohydrolases (Ntn hydrolases)"/>
    <property type="match status" value="1"/>
</dbReference>
<dbReference type="EC" id="3.4.19.13" evidence="11"/>
<evidence type="ECO:0000256" key="6">
    <source>
        <dbReference type="ARBA" id="ARBA00023145"/>
    </source>
</evidence>
<comment type="catalytic activity">
    <reaction evidence="1 11">
        <text>an S-substituted glutathione + H2O = an S-substituted L-cysteinylglycine + L-glutamate</text>
        <dbReference type="Rhea" id="RHEA:59468"/>
        <dbReference type="ChEBI" id="CHEBI:15377"/>
        <dbReference type="ChEBI" id="CHEBI:29985"/>
        <dbReference type="ChEBI" id="CHEBI:90779"/>
        <dbReference type="ChEBI" id="CHEBI:143103"/>
        <dbReference type="EC" id="3.4.19.13"/>
    </reaction>
</comment>
<evidence type="ECO:0000256" key="10">
    <source>
        <dbReference type="PIRSR" id="PIRSR600101-2"/>
    </source>
</evidence>
<sequence length="633" mass="66295">MPARSLFPPRSFPAFPVPFRRGPAPVLTAAVVLALALALLLPPSATAGTATDAGRRPPAVPVATGHGGAVASVNPYASRAGLEVLRAGGNAVDAAVATAAALGVVEPYSAGIGGGGYLVHYQARTGRVHTLDGRETAPAAMRPDAFLDPATGEPIPFGEAVNSGLSVGVPGTPATWEVALERWGTVPLAAALRPATRIAERGFTVSPEFRAQTELNEDRFRDFTPTAELFLPGGEPPEVGSVFRNPDLAGTYRLLARKGTDALYEGPLAREITRTVQHPPVAPDADRTVRPGLMTAADLDRYRVLFQEPTKVDYRGVEVYSMAPSSSGGTTVGEALNILENFDLAGMDRAGALHHYLEASRLAYADRNRWVGDPAFSEVPTEELLSDRFAKERACLVDPDRALPGPVAPADPRAPGSGECAAGPGGPEPYEGPSTTHLVTADRWGNVVSYTLTIEQTGGSAITVPGRGFLLNNELTDFDFTPLSQEVDGPNLPGPGKRPRSSMAPTIVLDDGRPLLALGTPGGSTIITTVLQTLVNRLDLGMTLPEAVAAPRLSQRNTADTLAEPDFLDSAPERAALEALGHRFVLPPQAFTPAPEIGAVAALEVLGGGRYQAVAEPERRGGGSAVVLRPARR</sequence>
<dbReference type="NCBIfam" id="TIGR00066">
    <property type="entry name" value="g_glut_trans"/>
    <property type="match status" value="1"/>
</dbReference>
<feature type="binding site" evidence="10">
    <location>
        <position position="477"/>
    </location>
    <ligand>
        <name>L-glutamate</name>
        <dbReference type="ChEBI" id="CHEBI:29985"/>
    </ligand>
</feature>